<dbReference type="SUPFAM" id="SSF51905">
    <property type="entry name" value="FAD/NAD(P)-binding domain"/>
    <property type="match status" value="1"/>
</dbReference>
<dbReference type="InterPro" id="IPR036188">
    <property type="entry name" value="FAD/NAD-bd_sf"/>
</dbReference>
<evidence type="ECO:0000313" key="1">
    <source>
        <dbReference type="EMBL" id="OCK81086.1"/>
    </source>
</evidence>
<accession>A0A8E2EC77</accession>
<dbReference type="PANTHER" id="PTHR38663">
    <property type="match status" value="1"/>
</dbReference>
<dbReference type="PANTHER" id="PTHR38663:SF1">
    <property type="entry name" value="L-ORNITHINE N(5)-MONOOXYGENASE"/>
    <property type="match status" value="1"/>
</dbReference>
<dbReference type="Proteomes" id="UP000250266">
    <property type="component" value="Unassembled WGS sequence"/>
</dbReference>
<reference evidence="1 2" key="1">
    <citation type="journal article" date="2016" name="Nat. Commun.">
        <title>Ectomycorrhizal ecology is imprinted in the genome of the dominant symbiotic fungus Cenococcum geophilum.</title>
        <authorList>
            <consortium name="DOE Joint Genome Institute"/>
            <person name="Peter M."/>
            <person name="Kohler A."/>
            <person name="Ohm R.A."/>
            <person name="Kuo A."/>
            <person name="Krutzmann J."/>
            <person name="Morin E."/>
            <person name="Arend M."/>
            <person name="Barry K.W."/>
            <person name="Binder M."/>
            <person name="Choi C."/>
            <person name="Clum A."/>
            <person name="Copeland A."/>
            <person name="Grisel N."/>
            <person name="Haridas S."/>
            <person name="Kipfer T."/>
            <person name="LaButti K."/>
            <person name="Lindquist E."/>
            <person name="Lipzen A."/>
            <person name="Maire R."/>
            <person name="Meier B."/>
            <person name="Mihaltcheva S."/>
            <person name="Molinier V."/>
            <person name="Murat C."/>
            <person name="Poggeler S."/>
            <person name="Quandt C.A."/>
            <person name="Sperisen C."/>
            <person name="Tritt A."/>
            <person name="Tisserant E."/>
            <person name="Crous P.W."/>
            <person name="Henrissat B."/>
            <person name="Nehls U."/>
            <person name="Egli S."/>
            <person name="Spatafora J.W."/>
            <person name="Grigoriev I.V."/>
            <person name="Martin F.M."/>
        </authorList>
    </citation>
    <scope>NUCLEOTIDE SEQUENCE [LARGE SCALE GENOMIC DNA]</scope>
    <source>
        <strain evidence="1 2">CBS 459.81</strain>
    </source>
</reference>
<evidence type="ECO:0000313" key="2">
    <source>
        <dbReference type="Proteomes" id="UP000250266"/>
    </source>
</evidence>
<name>A0A8E2EC77_9PEZI</name>
<keyword evidence="2" id="KW-1185">Reference proteome</keyword>
<sequence>MENPTDICGTVHDVIIIGAGPCGLAVAARLCEHTPSAIFTDKEHRRYHWIRKHSSQMAIKHKKDRSVMMLQQPRLGRKYSTLLLNATGDQWIARWNRLFKTFEITHLRSPMFIHVDPGDRDGLLAYTHDQDKERELEKIRECVGKEISNHRKKKRARSRKQQPHCEVVIDERDRKDYFTPSRTLFPEHCECIVNRYGLRRGLIRQENMQDIKYSDIENASGTDERLFTVKTNKGRHYVRTVVLAVGPGNPPAAPGLEAAPRIEGACHSMRIQRFPDPSVQAKIDAKRPTNVMVVGGGLISAQIDDLAIKHGVTKAWHIMRGLLKGILSF</sequence>
<dbReference type="OrthoDB" id="76038at2759"/>
<evidence type="ECO:0008006" key="3">
    <source>
        <dbReference type="Google" id="ProtNLM"/>
    </source>
</evidence>
<dbReference type="EMBL" id="KV744934">
    <property type="protein sequence ID" value="OCK81086.1"/>
    <property type="molecule type" value="Genomic_DNA"/>
</dbReference>
<dbReference type="Gene3D" id="3.50.50.60">
    <property type="entry name" value="FAD/NAD(P)-binding domain"/>
    <property type="match status" value="2"/>
</dbReference>
<organism evidence="1 2">
    <name type="scientific">Lepidopterella palustris CBS 459.81</name>
    <dbReference type="NCBI Taxonomy" id="1314670"/>
    <lineage>
        <taxon>Eukaryota</taxon>
        <taxon>Fungi</taxon>
        <taxon>Dikarya</taxon>
        <taxon>Ascomycota</taxon>
        <taxon>Pezizomycotina</taxon>
        <taxon>Dothideomycetes</taxon>
        <taxon>Pleosporomycetidae</taxon>
        <taxon>Mytilinidiales</taxon>
        <taxon>Argynnaceae</taxon>
        <taxon>Lepidopterella</taxon>
    </lineage>
</organism>
<gene>
    <name evidence="1" type="ORF">K432DRAFT_28038</name>
</gene>
<dbReference type="AlphaFoldDB" id="A0A8E2EC77"/>
<proteinExistence type="predicted"/>
<protein>
    <recommendedName>
        <fullName evidence="3">FAD/NAD(P)-binding domain-containing protein</fullName>
    </recommendedName>
</protein>